<proteinExistence type="inferred from homology"/>
<dbReference type="Gene3D" id="4.10.860.10">
    <property type="entry name" value="UVR domain"/>
    <property type="match status" value="1"/>
</dbReference>
<evidence type="ECO:0000313" key="18">
    <source>
        <dbReference type="EMBL" id="RNF39366.1"/>
    </source>
</evidence>
<gene>
    <name evidence="12 18" type="primary">uvrB</name>
    <name evidence="18" type="ORF">EEX84_09785</name>
</gene>
<evidence type="ECO:0000256" key="4">
    <source>
        <dbReference type="ARBA" id="ARBA00022741"/>
    </source>
</evidence>
<reference evidence="18 19" key="1">
    <citation type="journal article" date="2018" name="Int. J. Syst. Evol. Microbiol.">
        <title>Planococcus salinus sp. nov., a moderately halophilic bacterium isolated from a saline-alkali soil.</title>
        <authorList>
            <person name="Gan L."/>
        </authorList>
    </citation>
    <scope>NUCLEOTIDE SEQUENCE [LARGE SCALE GENOMIC DNA]</scope>
    <source>
        <strain evidence="18 19">LCB217</strain>
    </source>
</reference>
<dbReference type="InterPro" id="IPR014001">
    <property type="entry name" value="Helicase_ATP-bd"/>
</dbReference>
<dbReference type="Gene3D" id="6.10.140.240">
    <property type="match status" value="1"/>
</dbReference>
<evidence type="ECO:0000256" key="2">
    <source>
        <dbReference type="ARBA" id="ARBA00008533"/>
    </source>
</evidence>
<feature type="domain" description="Helicase ATP-binding" evidence="16">
    <location>
        <begin position="26"/>
        <end position="160"/>
    </location>
</feature>
<keyword evidence="14" id="KW-0175">Coiled coil</keyword>
<dbReference type="GO" id="GO:0005737">
    <property type="term" value="C:cytoplasm"/>
    <property type="evidence" value="ECO:0007669"/>
    <property type="project" value="UniProtKB-SubCell"/>
</dbReference>
<dbReference type="InterPro" id="IPR024759">
    <property type="entry name" value="UvrB_YAD/RRR_dom"/>
</dbReference>
<dbReference type="SUPFAM" id="SSF46600">
    <property type="entry name" value="C-terminal UvrC-binding domain of UvrB"/>
    <property type="match status" value="1"/>
</dbReference>
<evidence type="ECO:0000256" key="1">
    <source>
        <dbReference type="ARBA" id="ARBA00004496"/>
    </source>
</evidence>
<dbReference type="GO" id="GO:0016887">
    <property type="term" value="F:ATP hydrolysis activity"/>
    <property type="evidence" value="ECO:0007669"/>
    <property type="project" value="InterPro"/>
</dbReference>
<dbReference type="InterPro" id="IPR001650">
    <property type="entry name" value="Helicase_C-like"/>
</dbReference>
<dbReference type="Pfam" id="PF12344">
    <property type="entry name" value="UvrB"/>
    <property type="match status" value="1"/>
</dbReference>
<dbReference type="SUPFAM" id="SSF52540">
    <property type="entry name" value="P-loop containing nucleoside triphosphate hydrolases"/>
    <property type="match status" value="2"/>
</dbReference>
<dbReference type="InterPro" id="IPR027417">
    <property type="entry name" value="P-loop_NTPase"/>
</dbReference>
<evidence type="ECO:0000313" key="19">
    <source>
        <dbReference type="Proteomes" id="UP000275473"/>
    </source>
</evidence>
<dbReference type="AlphaFoldDB" id="A0A3M8P6P4"/>
<dbReference type="Gene3D" id="3.40.50.300">
    <property type="entry name" value="P-loop containing nucleotide triphosphate hydrolases"/>
    <property type="match status" value="3"/>
</dbReference>
<accession>A0A3M8P6P4</accession>
<keyword evidence="19" id="KW-1185">Reference proteome</keyword>
<dbReference type="Pfam" id="PF17757">
    <property type="entry name" value="UvrB_inter"/>
    <property type="match status" value="1"/>
</dbReference>
<keyword evidence="5 12" id="KW-0227">DNA damage</keyword>
<comment type="domain">
    <text evidence="12">The beta-hairpin motif is involved in DNA binding.</text>
</comment>
<evidence type="ECO:0000259" key="15">
    <source>
        <dbReference type="PROSITE" id="PS50151"/>
    </source>
</evidence>
<dbReference type="GO" id="GO:0009432">
    <property type="term" value="P:SOS response"/>
    <property type="evidence" value="ECO:0007669"/>
    <property type="project" value="UniProtKB-UniRule"/>
</dbReference>
<dbReference type="PROSITE" id="PS50151">
    <property type="entry name" value="UVR"/>
    <property type="match status" value="1"/>
</dbReference>
<feature type="binding site" evidence="12">
    <location>
        <begin position="39"/>
        <end position="46"/>
    </location>
    <ligand>
        <name>ATP</name>
        <dbReference type="ChEBI" id="CHEBI:30616"/>
    </ligand>
</feature>
<comment type="subunit">
    <text evidence="10 12 13">Forms a heterotetramer with UvrA during the search for lesions. Interacts with UvrC in an incision complex.</text>
</comment>
<feature type="short sequence motif" description="Beta-hairpin" evidence="12">
    <location>
        <begin position="92"/>
        <end position="115"/>
    </location>
</feature>
<keyword evidence="8 12" id="KW-0267">Excision nuclease</keyword>
<dbReference type="InterPro" id="IPR036876">
    <property type="entry name" value="UVR_dom_sf"/>
</dbReference>
<sequence length="660" mass="75812">MKQEFNLQAPYEPAGDQPQAISQLTEGIINGKRFQTLLGATGTGKTYTMSNVIQQVKKPTLVMAHNKTLAGQLYSEFKEFFPDNAVEYFVSYYDYYQPEAYVPQSDTYIEKDASINDEIDKLRHSATSSLFERDDVIVIASVSCIYGLGSPKEYRELVVSLRKGMEIERNQLLRKLVDVQYERNDINFIRGTFRVRGDVVEIFPASRDEKCLRVEFFGDEIDRIREVDALTGEIMGEREHVAIFPASHFVTREEKMVKAIENIEAELEQRLKEMRAEDKLLEAQRLEQRTRYDLEMMREMGFCSGIENYSRHLTLRPAGAQPYTLIDYFPDDFLLVVDESHVTLPQVRGMFNGDQARKKVLVDHGFRLPSAMDNRPLTFEEFENHINQAVFVSATPGPYELEHTPEMVEQIIRPTGLLDPVIEVRPIEGQIDDLMDEIRQRTERDERVLVTTLTKKMSEDLTAYLKEAGIKVNYLHSEIKTLERIEIIRELRMGVYDVLVGINLLREGLDIPEVSLVAILDADKEGFLRSERSLIQTMGRAARNANGQVVMYADKMTDSMQKAIDETTRRRTIQEEYNRKHGITPVTIQKKIRDVIRATVAAEEAEEYVSKAAAGKKLNKEDRMKLITLMEKEMKEAAKALDFERAAELRDTVLELKAEG</sequence>
<dbReference type="CDD" id="cd18790">
    <property type="entry name" value="SF2_C_UvrB"/>
    <property type="match status" value="1"/>
</dbReference>
<dbReference type="NCBIfam" id="TIGR00631">
    <property type="entry name" value="uvrb"/>
    <property type="match status" value="1"/>
</dbReference>
<keyword evidence="4 12" id="KW-0547">Nucleotide-binding</keyword>
<evidence type="ECO:0000256" key="3">
    <source>
        <dbReference type="ARBA" id="ARBA00022490"/>
    </source>
</evidence>
<keyword evidence="7 12" id="KW-0067">ATP-binding</keyword>
<comment type="similarity">
    <text evidence="2 12 13">Belongs to the UvrB family.</text>
</comment>
<dbReference type="CDD" id="cd17916">
    <property type="entry name" value="DEXHc_UvrB"/>
    <property type="match status" value="1"/>
</dbReference>
<comment type="subcellular location">
    <subcellularLocation>
        <location evidence="1 12 13">Cytoplasm</location>
    </subcellularLocation>
</comment>
<dbReference type="InterPro" id="IPR001943">
    <property type="entry name" value="UVR_dom"/>
</dbReference>
<dbReference type="InterPro" id="IPR006935">
    <property type="entry name" value="Helicase/UvrB_N"/>
</dbReference>
<dbReference type="Pfam" id="PF00271">
    <property type="entry name" value="Helicase_C"/>
    <property type="match status" value="1"/>
</dbReference>
<dbReference type="PROSITE" id="PS51194">
    <property type="entry name" value="HELICASE_CTER"/>
    <property type="match status" value="1"/>
</dbReference>
<keyword evidence="6 12" id="KW-0228">DNA excision</keyword>
<dbReference type="PANTHER" id="PTHR24029:SF0">
    <property type="entry name" value="UVRABC SYSTEM PROTEIN B"/>
    <property type="match status" value="1"/>
</dbReference>
<dbReference type="SMART" id="SM00487">
    <property type="entry name" value="DEXDc"/>
    <property type="match status" value="1"/>
</dbReference>
<keyword evidence="9 12" id="KW-0234">DNA repair</keyword>
<dbReference type="GO" id="GO:0005524">
    <property type="term" value="F:ATP binding"/>
    <property type="evidence" value="ECO:0007669"/>
    <property type="project" value="UniProtKB-UniRule"/>
</dbReference>
<evidence type="ECO:0000256" key="8">
    <source>
        <dbReference type="ARBA" id="ARBA00022881"/>
    </source>
</evidence>
<evidence type="ECO:0000259" key="16">
    <source>
        <dbReference type="PROSITE" id="PS51192"/>
    </source>
</evidence>
<dbReference type="OrthoDB" id="9806651at2"/>
<dbReference type="InterPro" id="IPR004807">
    <property type="entry name" value="UvrB"/>
</dbReference>
<comment type="function">
    <text evidence="12">The UvrABC repair system catalyzes the recognition and processing of DNA lesions. A damage recognition complex composed of 2 UvrA and 2 UvrB subunits scans DNA for abnormalities. Upon binding of the UvrA(2)B(2) complex to a putative damaged site, the DNA wraps around one UvrB monomer. DNA wrap is dependent on ATP binding by UvrB and probably causes local melting of the DNA helix, facilitating insertion of UvrB beta-hairpin between the DNA strands. Then UvrB probes one DNA strand for the presence of a lesion. If a lesion is found the UvrA subunits dissociate and the UvrB-DNA preincision complex is formed. This complex is subsequently bound by UvrC and the second UvrB is released. If no lesion is found, the DNA wraps around the other UvrB subunit that will check the other stand for damage.</text>
</comment>
<dbReference type="InterPro" id="IPR041471">
    <property type="entry name" value="UvrB_inter"/>
</dbReference>
<dbReference type="GO" id="GO:0009381">
    <property type="term" value="F:excinuclease ABC activity"/>
    <property type="evidence" value="ECO:0007669"/>
    <property type="project" value="UniProtKB-UniRule"/>
</dbReference>
<evidence type="ECO:0000256" key="7">
    <source>
        <dbReference type="ARBA" id="ARBA00022840"/>
    </source>
</evidence>
<evidence type="ECO:0000256" key="14">
    <source>
        <dbReference type="SAM" id="Coils"/>
    </source>
</evidence>
<dbReference type="GO" id="GO:0003677">
    <property type="term" value="F:DNA binding"/>
    <property type="evidence" value="ECO:0007669"/>
    <property type="project" value="UniProtKB-UniRule"/>
</dbReference>
<evidence type="ECO:0000259" key="17">
    <source>
        <dbReference type="PROSITE" id="PS51194"/>
    </source>
</evidence>
<protein>
    <recommendedName>
        <fullName evidence="11 12">UvrABC system protein B</fullName>
        <shortName evidence="12">Protein UvrB</shortName>
    </recommendedName>
    <alternativeName>
        <fullName evidence="12">Excinuclease ABC subunit B</fullName>
    </alternativeName>
</protein>
<dbReference type="Pfam" id="PF04851">
    <property type="entry name" value="ResIII"/>
    <property type="match status" value="1"/>
</dbReference>
<feature type="coiled-coil region" evidence="14">
    <location>
        <begin position="250"/>
        <end position="284"/>
    </location>
</feature>
<dbReference type="HAMAP" id="MF_00204">
    <property type="entry name" value="UvrB"/>
    <property type="match status" value="1"/>
</dbReference>
<dbReference type="EMBL" id="RIAX01000006">
    <property type="protein sequence ID" value="RNF39366.1"/>
    <property type="molecule type" value="Genomic_DNA"/>
</dbReference>
<dbReference type="SMART" id="SM00490">
    <property type="entry name" value="HELICc"/>
    <property type="match status" value="1"/>
</dbReference>
<dbReference type="GO" id="GO:0009380">
    <property type="term" value="C:excinuclease repair complex"/>
    <property type="evidence" value="ECO:0007669"/>
    <property type="project" value="InterPro"/>
</dbReference>
<name>A0A3M8P6P4_9BACL</name>
<dbReference type="PROSITE" id="PS51192">
    <property type="entry name" value="HELICASE_ATP_BIND_1"/>
    <property type="match status" value="1"/>
</dbReference>
<dbReference type="PANTHER" id="PTHR24029">
    <property type="entry name" value="UVRABC SYSTEM PROTEIN B"/>
    <property type="match status" value="1"/>
</dbReference>
<keyword evidence="12 13" id="KW-0742">SOS response</keyword>
<keyword evidence="3 12" id="KW-0963">Cytoplasm</keyword>
<evidence type="ECO:0000256" key="13">
    <source>
        <dbReference type="RuleBase" id="RU003587"/>
    </source>
</evidence>
<dbReference type="Proteomes" id="UP000275473">
    <property type="component" value="Unassembled WGS sequence"/>
</dbReference>
<evidence type="ECO:0000256" key="9">
    <source>
        <dbReference type="ARBA" id="ARBA00023204"/>
    </source>
</evidence>
<dbReference type="RefSeq" id="WP_123165457.1">
    <property type="nucleotide sequence ID" value="NZ_RIAX01000006.1"/>
</dbReference>
<feature type="domain" description="Helicase C-terminal" evidence="17">
    <location>
        <begin position="430"/>
        <end position="592"/>
    </location>
</feature>
<dbReference type="Pfam" id="PF02151">
    <property type="entry name" value="UVR"/>
    <property type="match status" value="1"/>
</dbReference>
<evidence type="ECO:0000256" key="5">
    <source>
        <dbReference type="ARBA" id="ARBA00022763"/>
    </source>
</evidence>
<evidence type="ECO:0000256" key="11">
    <source>
        <dbReference type="ARBA" id="ARBA00029504"/>
    </source>
</evidence>
<evidence type="ECO:0000256" key="10">
    <source>
        <dbReference type="ARBA" id="ARBA00026033"/>
    </source>
</evidence>
<dbReference type="NCBIfam" id="NF003673">
    <property type="entry name" value="PRK05298.1"/>
    <property type="match status" value="1"/>
</dbReference>
<feature type="domain" description="UVR" evidence="15">
    <location>
        <begin position="624"/>
        <end position="659"/>
    </location>
</feature>
<evidence type="ECO:0000256" key="12">
    <source>
        <dbReference type="HAMAP-Rule" id="MF_00204"/>
    </source>
</evidence>
<comment type="caution">
    <text evidence="18">The sequence shown here is derived from an EMBL/GenBank/DDBJ whole genome shotgun (WGS) entry which is preliminary data.</text>
</comment>
<dbReference type="GO" id="GO:0006289">
    <property type="term" value="P:nucleotide-excision repair"/>
    <property type="evidence" value="ECO:0007669"/>
    <property type="project" value="UniProtKB-UniRule"/>
</dbReference>
<organism evidence="18 19">
    <name type="scientific">Planococcus salinus</name>
    <dbReference type="NCBI Taxonomy" id="1848460"/>
    <lineage>
        <taxon>Bacteria</taxon>
        <taxon>Bacillati</taxon>
        <taxon>Bacillota</taxon>
        <taxon>Bacilli</taxon>
        <taxon>Bacillales</taxon>
        <taxon>Caryophanaceae</taxon>
        <taxon>Planococcus</taxon>
    </lineage>
</organism>
<evidence type="ECO:0000256" key="6">
    <source>
        <dbReference type="ARBA" id="ARBA00022769"/>
    </source>
</evidence>